<gene>
    <name evidence="4" type="ORF">LCGC14_2647440</name>
</gene>
<keyword evidence="2" id="KW-0946">Virion</keyword>
<evidence type="ECO:0000259" key="3">
    <source>
        <dbReference type="Pfam" id="PF05065"/>
    </source>
</evidence>
<dbReference type="NCBIfam" id="TIGR01554">
    <property type="entry name" value="major_cap_HK97"/>
    <property type="match status" value="1"/>
</dbReference>
<dbReference type="Pfam" id="PF05065">
    <property type="entry name" value="Phage_capsid"/>
    <property type="match status" value="1"/>
</dbReference>
<feature type="domain" description="Phage capsid-like C-terminal" evidence="3">
    <location>
        <begin position="90"/>
        <end position="168"/>
    </location>
</feature>
<sequence>MPLECSNRAPRYWRPKPHDIVPATAGQQLAVGANRYGRQHRRLPELRVGLHLDDPQLFQLNIKVKDVAGAENVGGFAYVGFRMAGSDGNPGPFHQLMGRPMIPVEYCATLGTKGDILLCDFTQYLLIDKAPRSAVSMHVRFLNDEQTFRLTYRVDGQPIWNKPLTPFKGTNTLSPFISLDTRG</sequence>
<name>A0A0F9AI58_9ZZZZ</name>
<protein>
    <recommendedName>
        <fullName evidence="3">Phage capsid-like C-terminal domain-containing protein</fullName>
    </recommendedName>
</protein>
<evidence type="ECO:0000256" key="1">
    <source>
        <dbReference type="ARBA" id="ARBA00004328"/>
    </source>
</evidence>
<proteinExistence type="predicted"/>
<dbReference type="AlphaFoldDB" id="A0A0F9AI58"/>
<dbReference type="InterPro" id="IPR054612">
    <property type="entry name" value="Phage_capsid-like_C"/>
</dbReference>
<evidence type="ECO:0000313" key="4">
    <source>
        <dbReference type="EMBL" id="KKK97970.1"/>
    </source>
</evidence>
<reference evidence="4" key="1">
    <citation type="journal article" date="2015" name="Nature">
        <title>Complex archaea that bridge the gap between prokaryotes and eukaryotes.</title>
        <authorList>
            <person name="Spang A."/>
            <person name="Saw J.H."/>
            <person name="Jorgensen S.L."/>
            <person name="Zaremba-Niedzwiedzka K."/>
            <person name="Martijn J."/>
            <person name="Lind A.E."/>
            <person name="van Eijk R."/>
            <person name="Schleper C."/>
            <person name="Guy L."/>
            <person name="Ettema T.J."/>
        </authorList>
    </citation>
    <scope>NUCLEOTIDE SEQUENCE</scope>
</reference>
<organism evidence="4">
    <name type="scientific">marine sediment metagenome</name>
    <dbReference type="NCBI Taxonomy" id="412755"/>
    <lineage>
        <taxon>unclassified sequences</taxon>
        <taxon>metagenomes</taxon>
        <taxon>ecological metagenomes</taxon>
    </lineage>
</organism>
<comment type="subcellular location">
    <subcellularLocation>
        <location evidence="1">Virion</location>
    </subcellularLocation>
</comment>
<dbReference type="SUPFAM" id="SSF56563">
    <property type="entry name" value="Major capsid protein gp5"/>
    <property type="match status" value="1"/>
</dbReference>
<dbReference type="GO" id="GO:0044423">
    <property type="term" value="C:virion component"/>
    <property type="evidence" value="ECO:0007669"/>
    <property type="project" value="UniProtKB-KW"/>
</dbReference>
<dbReference type="InterPro" id="IPR024455">
    <property type="entry name" value="Phage_capsid"/>
</dbReference>
<comment type="caution">
    <text evidence="4">The sequence shown here is derived from an EMBL/GenBank/DDBJ whole genome shotgun (WGS) entry which is preliminary data.</text>
</comment>
<dbReference type="EMBL" id="LAZR01045818">
    <property type="protein sequence ID" value="KKK97970.1"/>
    <property type="molecule type" value="Genomic_DNA"/>
</dbReference>
<evidence type="ECO:0000256" key="2">
    <source>
        <dbReference type="ARBA" id="ARBA00022844"/>
    </source>
</evidence>
<accession>A0A0F9AI58</accession>